<feature type="active site" evidence="7">
    <location>
        <position position="4"/>
    </location>
</feature>
<evidence type="ECO:0000313" key="9">
    <source>
        <dbReference type="EMBL" id="KAF0739884.1"/>
    </source>
</evidence>
<comment type="subcellular location">
    <subcellularLocation>
        <location evidence="1">Mitochondrion inner membrane</location>
    </subcellularLocation>
</comment>
<keyword evidence="4" id="KW-0496">Mitochondrion</keyword>
<feature type="active site" evidence="7">
    <location>
        <position position="47"/>
    </location>
</feature>
<dbReference type="PANTHER" id="PTHR12383">
    <property type="entry name" value="PROTEASE FAMILY S26 MITOCHONDRIAL INNER MEMBRANE PROTEASE-RELATED"/>
    <property type="match status" value="1"/>
</dbReference>
<dbReference type="InterPro" id="IPR052064">
    <property type="entry name" value="Mito_IMP1_subunit"/>
</dbReference>
<organism evidence="9 10">
    <name type="scientific">Aphanomyces euteiches</name>
    <dbReference type="NCBI Taxonomy" id="100861"/>
    <lineage>
        <taxon>Eukaryota</taxon>
        <taxon>Sar</taxon>
        <taxon>Stramenopiles</taxon>
        <taxon>Oomycota</taxon>
        <taxon>Saprolegniomycetes</taxon>
        <taxon>Saprolegniales</taxon>
        <taxon>Verrucalvaceae</taxon>
        <taxon>Aphanomyces</taxon>
    </lineage>
</organism>
<feature type="domain" description="Peptidase S26" evidence="8">
    <location>
        <begin position="2"/>
        <end position="60"/>
    </location>
</feature>
<dbReference type="GO" id="GO:0004252">
    <property type="term" value="F:serine-type endopeptidase activity"/>
    <property type="evidence" value="ECO:0007669"/>
    <property type="project" value="InterPro"/>
</dbReference>
<proteinExistence type="inferred from homology"/>
<dbReference type="Proteomes" id="UP000481153">
    <property type="component" value="Unassembled WGS sequence"/>
</dbReference>
<keyword evidence="5" id="KW-0472">Membrane</keyword>
<keyword evidence="2" id="KW-0999">Mitochondrion inner membrane</keyword>
<evidence type="ECO:0000256" key="6">
    <source>
        <dbReference type="ARBA" id="ARBA00038445"/>
    </source>
</evidence>
<evidence type="ECO:0000256" key="4">
    <source>
        <dbReference type="ARBA" id="ARBA00023128"/>
    </source>
</evidence>
<evidence type="ECO:0000256" key="3">
    <source>
        <dbReference type="ARBA" id="ARBA00022801"/>
    </source>
</evidence>
<evidence type="ECO:0000256" key="2">
    <source>
        <dbReference type="ARBA" id="ARBA00022792"/>
    </source>
</evidence>
<evidence type="ECO:0000259" key="8">
    <source>
        <dbReference type="Pfam" id="PF10502"/>
    </source>
</evidence>
<sequence length="120" mass="13002">MGPSMHPTLPDGVFILVDKLTLRWKPLAAGDVVVASSPVNAQGSVCKRIIAVEGQFVKCRPRFEADAERVVEVPKGHVWVEGDNATASIDSRHYGPIPVALVWGRVAYKIWPPSEFAAVA</sequence>
<accession>A0A6G0XIG0</accession>
<dbReference type="Pfam" id="PF10502">
    <property type="entry name" value="Peptidase_S26"/>
    <property type="match status" value="2"/>
</dbReference>
<dbReference type="InterPro" id="IPR000223">
    <property type="entry name" value="Pept_S26A_signal_pept_1"/>
</dbReference>
<dbReference type="GO" id="GO:0006627">
    <property type="term" value="P:protein processing involved in protein targeting to mitochondrion"/>
    <property type="evidence" value="ECO:0007669"/>
    <property type="project" value="TreeGrafter"/>
</dbReference>
<protein>
    <recommendedName>
        <fullName evidence="8">Peptidase S26 domain-containing protein</fullName>
    </recommendedName>
</protein>
<comment type="similarity">
    <text evidence="6">Belongs to the peptidase S26 family. IMP1 subfamily.</text>
</comment>
<dbReference type="CDD" id="cd06530">
    <property type="entry name" value="S26_SPase_I"/>
    <property type="match status" value="1"/>
</dbReference>
<dbReference type="EMBL" id="VJMJ01000058">
    <property type="protein sequence ID" value="KAF0739884.1"/>
    <property type="molecule type" value="Genomic_DNA"/>
</dbReference>
<keyword evidence="3" id="KW-0378">Hydrolase</keyword>
<evidence type="ECO:0000256" key="1">
    <source>
        <dbReference type="ARBA" id="ARBA00004273"/>
    </source>
</evidence>
<dbReference type="PANTHER" id="PTHR12383:SF16">
    <property type="entry name" value="MITOCHONDRIAL INNER MEMBRANE PROTEASE SUBUNIT 1"/>
    <property type="match status" value="1"/>
</dbReference>
<dbReference type="InterPro" id="IPR019533">
    <property type="entry name" value="Peptidase_S26"/>
</dbReference>
<evidence type="ECO:0000313" key="10">
    <source>
        <dbReference type="Proteomes" id="UP000481153"/>
    </source>
</evidence>
<dbReference type="InterPro" id="IPR019758">
    <property type="entry name" value="Pept_S26A_signal_pept_1_CS"/>
</dbReference>
<dbReference type="GO" id="GO:0042720">
    <property type="term" value="C:mitochondrial inner membrane peptidase complex"/>
    <property type="evidence" value="ECO:0007669"/>
    <property type="project" value="TreeGrafter"/>
</dbReference>
<gene>
    <name evidence="9" type="ORF">Ae201684_004585</name>
</gene>
<dbReference type="AlphaFoldDB" id="A0A6G0XIG0"/>
<dbReference type="Gene3D" id="2.10.109.10">
    <property type="entry name" value="Umud Fragment, subunit A"/>
    <property type="match status" value="1"/>
</dbReference>
<comment type="caution">
    <text evidence="9">The sequence shown here is derived from an EMBL/GenBank/DDBJ whole genome shotgun (WGS) entry which is preliminary data.</text>
</comment>
<reference evidence="9 10" key="1">
    <citation type="submission" date="2019-07" db="EMBL/GenBank/DDBJ databases">
        <title>Genomics analysis of Aphanomyces spp. identifies a new class of oomycete effector associated with host adaptation.</title>
        <authorList>
            <person name="Gaulin E."/>
        </authorList>
    </citation>
    <scope>NUCLEOTIDE SEQUENCE [LARGE SCALE GENOMIC DNA]</scope>
    <source>
        <strain evidence="9 10">ATCC 201684</strain>
    </source>
</reference>
<dbReference type="InterPro" id="IPR036286">
    <property type="entry name" value="LexA/Signal_pep-like_sf"/>
</dbReference>
<dbReference type="SUPFAM" id="SSF51306">
    <property type="entry name" value="LexA/Signal peptidase"/>
    <property type="match status" value="1"/>
</dbReference>
<dbReference type="GO" id="GO:0006465">
    <property type="term" value="P:signal peptide processing"/>
    <property type="evidence" value="ECO:0007669"/>
    <property type="project" value="InterPro"/>
</dbReference>
<evidence type="ECO:0000256" key="5">
    <source>
        <dbReference type="ARBA" id="ARBA00023136"/>
    </source>
</evidence>
<keyword evidence="10" id="KW-1185">Reference proteome</keyword>
<evidence type="ECO:0000256" key="7">
    <source>
        <dbReference type="PIRSR" id="PIRSR600223-1"/>
    </source>
</evidence>
<name>A0A6G0XIG0_9STRA</name>
<dbReference type="VEuPathDB" id="FungiDB:AeMF1_011875"/>
<dbReference type="PROSITE" id="PS00761">
    <property type="entry name" value="SPASE_I_3"/>
    <property type="match status" value="1"/>
</dbReference>
<dbReference type="PRINTS" id="PR00727">
    <property type="entry name" value="LEADERPTASE"/>
</dbReference>
<feature type="domain" description="Peptidase S26" evidence="8">
    <location>
        <begin position="70"/>
        <end position="111"/>
    </location>
</feature>